<dbReference type="EMBL" id="VAHF01000007">
    <property type="protein sequence ID" value="TXG57726.1"/>
    <property type="molecule type" value="Genomic_DNA"/>
</dbReference>
<name>A0A5C7HN43_9ROSI</name>
<evidence type="ECO:0000313" key="5">
    <source>
        <dbReference type="EMBL" id="TXG57726.1"/>
    </source>
</evidence>
<feature type="signal peptide" evidence="3">
    <location>
        <begin position="1"/>
        <end position="25"/>
    </location>
</feature>
<evidence type="ECO:0000313" key="6">
    <source>
        <dbReference type="Proteomes" id="UP000323000"/>
    </source>
</evidence>
<evidence type="ECO:0000256" key="3">
    <source>
        <dbReference type="SAM" id="SignalP"/>
    </source>
</evidence>
<feature type="chain" id="PRO_5022683803" description="Bifunctional inhibitor/plant lipid transfer protein/seed storage helical domain-containing protein" evidence="3">
    <location>
        <begin position="26"/>
        <end position="191"/>
    </location>
</feature>
<keyword evidence="3" id="KW-0732">Signal</keyword>
<dbReference type="OrthoDB" id="1935738at2759"/>
<evidence type="ECO:0000259" key="4">
    <source>
        <dbReference type="SMART" id="SM00499"/>
    </source>
</evidence>
<dbReference type="InterPro" id="IPR051636">
    <property type="entry name" value="Plant_LTP/defense-related"/>
</dbReference>
<dbReference type="SUPFAM" id="SSF47699">
    <property type="entry name" value="Bifunctional inhibitor/lipid-transfer protein/seed storage 2S albumin"/>
    <property type="match status" value="1"/>
</dbReference>
<dbReference type="PANTHER" id="PTHR31731">
    <property type="match status" value="1"/>
</dbReference>
<dbReference type="Proteomes" id="UP000323000">
    <property type="component" value="Chromosome 7"/>
</dbReference>
<evidence type="ECO:0000256" key="2">
    <source>
        <dbReference type="SAM" id="MobiDB-lite"/>
    </source>
</evidence>
<gene>
    <name evidence="5" type="ORF">EZV62_015555</name>
</gene>
<dbReference type="Pfam" id="PF14547">
    <property type="entry name" value="Hydrophob_seed"/>
    <property type="match status" value="1"/>
</dbReference>
<dbReference type="InterPro" id="IPR036312">
    <property type="entry name" value="Bifun_inhib/LTP/seed_sf"/>
</dbReference>
<dbReference type="InterPro" id="IPR027923">
    <property type="entry name" value="Hydrophob_seed_dom"/>
</dbReference>
<proteinExistence type="inferred from homology"/>
<dbReference type="InterPro" id="IPR016140">
    <property type="entry name" value="Bifunc_inhib/LTP/seed_store"/>
</dbReference>
<sequence>MGKYVLANVLVILLINLGTLLPSLACPYCPNPTPPKHPKPPVVKPPHHPKPPIVKPPKPPAVKPPPYVPKPPPYVPKPPPVEPTPPVVQPPPIVPKPPPSPQTCPIDILKLSACVDVLGGLIHIGAGSSAKDTCCPVLQGLVDLDAALCLCTTIKAKLLNINIILPIALGVLVDCGKHPPSDYQCPALLPD</sequence>
<organism evidence="5 6">
    <name type="scientific">Acer yangbiense</name>
    <dbReference type="NCBI Taxonomy" id="1000413"/>
    <lineage>
        <taxon>Eukaryota</taxon>
        <taxon>Viridiplantae</taxon>
        <taxon>Streptophyta</taxon>
        <taxon>Embryophyta</taxon>
        <taxon>Tracheophyta</taxon>
        <taxon>Spermatophyta</taxon>
        <taxon>Magnoliopsida</taxon>
        <taxon>eudicotyledons</taxon>
        <taxon>Gunneridae</taxon>
        <taxon>Pentapetalae</taxon>
        <taxon>rosids</taxon>
        <taxon>malvids</taxon>
        <taxon>Sapindales</taxon>
        <taxon>Sapindaceae</taxon>
        <taxon>Hippocastanoideae</taxon>
        <taxon>Acereae</taxon>
        <taxon>Acer</taxon>
    </lineage>
</organism>
<accession>A0A5C7HN43</accession>
<feature type="domain" description="Bifunctional inhibitor/plant lipid transfer protein/seed storage helical" evidence="4">
    <location>
        <begin position="104"/>
        <end position="185"/>
    </location>
</feature>
<dbReference type="PRINTS" id="PR01217">
    <property type="entry name" value="PRICHEXTENSN"/>
</dbReference>
<comment type="similarity">
    <text evidence="1">Belongs to the plant LTP family. PEARLI1 subfamily.</text>
</comment>
<keyword evidence="6" id="KW-1185">Reference proteome</keyword>
<dbReference type="CDD" id="cd01958">
    <property type="entry name" value="HPS_like"/>
    <property type="match status" value="1"/>
</dbReference>
<evidence type="ECO:0000256" key="1">
    <source>
        <dbReference type="ARBA" id="ARBA00008965"/>
    </source>
</evidence>
<feature type="compositionally biased region" description="Pro residues" evidence="2">
    <location>
        <begin position="51"/>
        <end position="69"/>
    </location>
</feature>
<protein>
    <recommendedName>
        <fullName evidence="4">Bifunctional inhibitor/plant lipid transfer protein/seed storage helical domain-containing protein</fullName>
    </recommendedName>
</protein>
<reference evidence="6" key="1">
    <citation type="journal article" date="2019" name="Gigascience">
        <title>De novo genome assembly of the endangered Acer yangbiense, a plant species with extremely small populations endemic to Yunnan Province, China.</title>
        <authorList>
            <person name="Yang J."/>
            <person name="Wariss H.M."/>
            <person name="Tao L."/>
            <person name="Zhang R."/>
            <person name="Yun Q."/>
            <person name="Hollingsworth P."/>
            <person name="Dao Z."/>
            <person name="Luo G."/>
            <person name="Guo H."/>
            <person name="Ma Y."/>
            <person name="Sun W."/>
        </authorList>
    </citation>
    <scope>NUCLEOTIDE SEQUENCE [LARGE SCALE GENOMIC DNA]</scope>
    <source>
        <strain evidence="6">cv. Malutang</strain>
    </source>
</reference>
<comment type="caution">
    <text evidence="5">The sequence shown here is derived from an EMBL/GenBank/DDBJ whole genome shotgun (WGS) entry which is preliminary data.</text>
</comment>
<dbReference type="AlphaFoldDB" id="A0A5C7HN43"/>
<feature type="region of interest" description="Disordered" evidence="2">
    <location>
        <begin position="36"/>
        <end position="69"/>
    </location>
</feature>
<dbReference type="Gene3D" id="1.10.110.10">
    <property type="entry name" value="Plant lipid-transfer and hydrophobic proteins"/>
    <property type="match status" value="1"/>
</dbReference>
<dbReference type="SMART" id="SM00499">
    <property type="entry name" value="AAI"/>
    <property type="match status" value="1"/>
</dbReference>